<sequence>MDSFHYIKTEDIATIPNTPGVYAFKGAKEVI</sequence>
<dbReference type="AlphaFoldDB" id="A0A0F9A4G2"/>
<gene>
    <name evidence="1" type="ORF">LCGC14_2893490</name>
</gene>
<proteinExistence type="predicted"/>
<evidence type="ECO:0000313" key="1">
    <source>
        <dbReference type="EMBL" id="KKK73474.1"/>
    </source>
</evidence>
<dbReference type="EMBL" id="LAZR01056773">
    <property type="protein sequence ID" value="KKK73474.1"/>
    <property type="molecule type" value="Genomic_DNA"/>
</dbReference>
<reference evidence="1" key="1">
    <citation type="journal article" date="2015" name="Nature">
        <title>Complex archaea that bridge the gap between prokaryotes and eukaryotes.</title>
        <authorList>
            <person name="Spang A."/>
            <person name="Saw J.H."/>
            <person name="Jorgensen S.L."/>
            <person name="Zaremba-Niedzwiedzka K."/>
            <person name="Martijn J."/>
            <person name="Lind A.E."/>
            <person name="van Eijk R."/>
            <person name="Schleper C."/>
            <person name="Guy L."/>
            <person name="Ettema T.J."/>
        </authorList>
    </citation>
    <scope>NUCLEOTIDE SEQUENCE</scope>
</reference>
<feature type="non-terminal residue" evidence="1">
    <location>
        <position position="31"/>
    </location>
</feature>
<name>A0A0F9A4G2_9ZZZZ</name>
<comment type="caution">
    <text evidence="1">The sequence shown here is derived from an EMBL/GenBank/DDBJ whole genome shotgun (WGS) entry which is preliminary data.</text>
</comment>
<protein>
    <submittedName>
        <fullName evidence="1">Uncharacterized protein</fullName>
    </submittedName>
</protein>
<accession>A0A0F9A4G2</accession>
<organism evidence="1">
    <name type="scientific">marine sediment metagenome</name>
    <dbReference type="NCBI Taxonomy" id="412755"/>
    <lineage>
        <taxon>unclassified sequences</taxon>
        <taxon>metagenomes</taxon>
        <taxon>ecological metagenomes</taxon>
    </lineage>
</organism>